<reference evidence="2" key="1">
    <citation type="submission" date="2021-03" db="EMBL/GenBank/DDBJ databases">
        <authorList>
            <person name="Bekaert M."/>
        </authorList>
    </citation>
    <scope>NUCLEOTIDE SEQUENCE</scope>
</reference>
<dbReference type="CDD" id="cd15517">
    <property type="entry name" value="PHD_TCF19_like"/>
    <property type="match status" value="1"/>
</dbReference>
<evidence type="ECO:0000313" key="2">
    <source>
        <dbReference type="EMBL" id="CAG2257458.1"/>
    </source>
</evidence>
<name>A0A8S3VRV2_MYTED</name>
<dbReference type="Proteomes" id="UP000683360">
    <property type="component" value="Unassembled WGS sequence"/>
</dbReference>
<protein>
    <submittedName>
        <fullName evidence="2">Uncharacterized protein</fullName>
    </submittedName>
</protein>
<evidence type="ECO:0000256" key="1">
    <source>
        <dbReference type="SAM" id="MobiDB-lite"/>
    </source>
</evidence>
<dbReference type="InterPro" id="IPR011011">
    <property type="entry name" value="Znf_FYVE_PHD"/>
</dbReference>
<dbReference type="SUPFAM" id="SSF54001">
    <property type="entry name" value="Cysteine proteinases"/>
    <property type="match status" value="1"/>
</dbReference>
<feature type="region of interest" description="Disordered" evidence="1">
    <location>
        <begin position="1"/>
        <end position="25"/>
    </location>
</feature>
<dbReference type="OrthoDB" id="6160306at2759"/>
<dbReference type="EMBL" id="CAJPWZ010003329">
    <property type="protein sequence ID" value="CAG2257458.1"/>
    <property type="molecule type" value="Genomic_DNA"/>
</dbReference>
<comment type="caution">
    <text evidence="2">The sequence shown here is derived from an EMBL/GenBank/DDBJ whole genome shotgun (WGS) entry which is preliminary data.</text>
</comment>
<proteinExistence type="predicted"/>
<gene>
    <name evidence="2" type="ORF">MEDL_68713</name>
</gene>
<dbReference type="AlphaFoldDB" id="A0A8S3VRV2"/>
<organism evidence="2 3">
    <name type="scientific">Mytilus edulis</name>
    <name type="common">Blue mussel</name>
    <dbReference type="NCBI Taxonomy" id="6550"/>
    <lineage>
        <taxon>Eukaryota</taxon>
        <taxon>Metazoa</taxon>
        <taxon>Spiralia</taxon>
        <taxon>Lophotrochozoa</taxon>
        <taxon>Mollusca</taxon>
        <taxon>Bivalvia</taxon>
        <taxon>Autobranchia</taxon>
        <taxon>Pteriomorphia</taxon>
        <taxon>Mytilida</taxon>
        <taxon>Mytiloidea</taxon>
        <taxon>Mytilidae</taxon>
        <taxon>Mytilinae</taxon>
        <taxon>Mytilus</taxon>
    </lineage>
</organism>
<dbReference type="InterPro" id="IPR038765">
    <property type="entry name" value="Papain-like_cys_pep_sf"/>
</dbReference>
<evidence type="ECO:0000313" key="3">
    <source>
        <dbReference type="Proteomes" id="UP000683360"/>
    </source>
</evidence>
<keyword evidence="3" id="KW-1185">Reference proteome</keyword>
<dbReference type="Gene3D" id="3.40.395.10">
    <property type="entry name" value="Adenoviral Proteinase, Chain A"/>
    <property type="match status" value="1"/>
</dbReference>
<feature type="compositionally biased region" description="Acidic residues" evidence="1">
    <location>
        <begin position="7"/>
        <end position="17"/>
    </location>
</feature>
<dbReference type="SUPFAM" id="SSF57903">
    <property type="entry name" value="FYVE/PHD zinc finger"/>
    <property type="match status" value="1"/>
</dbReference>
<sequence>MDKNVEEKEESNDDAVEEPPKKKVRKDALIERRKRQWDVTVKRARTWMSLFSEEEQPSFVSMYLKGNQIRFEGPPHMEAFCKDKVVQEKFRQCCLTRSMVFRNNNELEANENESLRQPLQIQVPSLNHLDYEWNGLCLLLPRIVKHFFRTDDKRVWSKFKAPFGGQKMWAFKSPNHARDGSPRLTVQEMQRVLHNYIEKCQQFYTHDSKEQIQSKMEEVEEEHGTPEKKVEIVEETPEEKEEIEVTEHVEEDIVSQVTMELGEQTSSESQNLKTMDSIAKDILSKCILKKPGRHTSIDEDMVFDSWNHHSLSVPMPTTLPDNIGRVDRSYQNCSINGTVYRSSGYGDCFYCSISLLLYGTEEAKHLLRLASLKAGLKHLPHLKQQTTLSIHSMDQAVAFLLSYTNDRAVPFRPQNQPTVDQLVDWTYRQEILECGKINAYSGLLQVKFMSCALNQPIQQHCMEPMDIFDSCVGPMQLPARQYAAIAYYPVVFKQDVEVRPTSTFLIDDTRRCIMTFTAMCNGGDSWVQCENCCMWAHTLCVGMPDDSSVIRFSCCGNVASDSVIMTWPEKMNKPQIHQIAEALKLTDIRSLYDGNGLSNTIINFYLRYTLSERVTNELFLGSTELTQELFQSMKQKKYNHTVLKLRHFPQDNLADKKVLVFPMCITIFLLDSGNGNPPKQAITVGVTTFLNDVFTLENKPAKIFKELQIAKVPKQEGVDCGVHVLENAKRLFEKYPVKVLTKTDDISLCYKVKGQKLRAAILCTISALSTAANQ</sequence>
<accession>A0A8S3VRV2</accession>